<dbReference type="InterPro" id="IPR011009">
    <property type="entry name" value="Kinase-like_dom_sf"/>
</dbReference>
<accession>A0AAV1JM94</accession>
<evidence type="ECO:0000313" key="4">
    <source>
        <dbReference type="EMBL" id="CAK1549192.1"/>
    </source>
</evidence>
<name>A0AAV1JM94_9NEOP</name>
<dbReference type="InterPro" id="IPR050235">
    <property type="entry name" value="CK1_Ser-Thr_kinase"/>
</dbReference>
<comment type="caution">
    <text evidence="4">The sequence shown here is derived from an EMBL/GenBank/DDBJ whole genome shotgun (WGS) entry which is preliminary data.</text>
</comment>
<feature type="domain" description="Protein kinase" evidence="3">
    <location>
        <begin position="49"/>
        <end position="482"/>
    </location>
</feature>
<keyword evidence="5" id="KW-1185">Reference proteome</keyword>
<sequence length="924" mass="106624">MHRRCLGEFMFCNKTKKTMDESMCMDTSVCDDEPLTPGITITDLCQRKWRIGKPTGRGSFGRIYLASDDIDNEVTQVNARYVVKIEPHTSGPLFVEIHCLIRSGKTDKVRAWYQQCRLYHLGMPHYIASGSFTDETTGIKYRFLVLPRYDVDLQKVISKTKTLDTNNTSIIAIQVLDVLEYIHDQGYTHSDIKSSNLMIGFDGKKFKIPPFKHTSYEKNTKQPVVLSRRPKGAKRDKSRHSNYYDDDDFIVRHTSNNDTDKKLANVKQKISKILTEQDRSVFRQPAFNLRQLKNNINYADSSICSDWSYQKIDEFNQLPDELTHFKDLNEVYKEAVLSQSNGQVYLLDFGLASKFLDSQGNHKDFAMDARKAHDGTLEYSSRDSHVGAHSRRSDLENLAYNLLDWLTGSLPWKHTEILSKPDVVHAVKKTFMSDIKFLLKTCFKAKSYPTCMEKFLHYITKLSFTEKPDYDYCRSLFRSELLKSGYIFGKELRVNFDDSPTSPINRNCYSKRLAKKNTPHDFLVKGGIKKSLQRENINSIENGLKLELLKLALNTSSDGHRKPCSSRNFFVSDADLNVRLKKYLRPHDLFGKKLSPKNLRSKKRTDCKSIRRHSNNKGKFGNFMGSDKQFSWAEVLAGNPEDIIRKDRFTQVEPFDDDSTCKYRIRKLSFSSEISDSQSPLLQKDYLDGLNPTYAMKEVITNLKKKTPVKPCKDTEENLVNGTRYTPAMLKVYKLKRNHECRARSANGQEIRVSKRCTRSMSNKKNEDNKTIPSNEMKNSDKSSKVVKKKEIKNKNNDVTNAKESIRILPPRNCKKSHHQEVDIKIKRQKAGNNVTIQKRKSTRKVSSIYPKKEVLNKSKKHSPVKKTDVTKLSNTTDHKRKSLRIVLKRLDIQDISKGIKTCSNENMTTTINGRNLRSRKLKN</sequence>
<dbReference type="SMART" id="SM00220">
    <property type="entry name" value="S_TKc"/>
    <property type="match status" value="1"/>
</dbReference>
<feature type="region of interest" description="Disordered" evidence="2">
    <location>
        <begin position="757"/>
        <end position="788"/>
    </location>
</feature>
<evidence type="ECO:0000256" key="2">
    <source>
        <dbReference type="SAM" id="MobiDB-lite"/>
    </source>
</evidence>
<evidence type="ECO:0000313" key="5">
    <source>
        <dbReference type="Proteomes" id="UP001497472"/>
    </source>
</evidence>
<dbReference type="InterPro" id="IPR000719">
    <property type="entry name" value="Prot_kinase_dom"/>
</dbReference>
<dbReference type="PROSITE" id="PS50011">
    <property type="entry name" value="PROTEIN_KINASE_DOM"/>
    <property type="match status" value="1"/>
</dbReference>
<dbReference type="AlphaFoldDB" id="A0AAV1JM94"/>
<dbReference type="PROSITE" id="PS00108">
    <property type="entry name" value="PROTEIN_KINASE_ST"/>
    <property type="match status" value="1"/>
</dbReference>
<protein>
    <recommendedName>
        <fullName evidence="1">non-specific serine/threonine protein kinase</fullName>
        <ecNumber evidence="1">2.7.11.1</ecNumber>
    </recommendedName>
</protein>
<proteinExistence type="predicted"/>
<dbReference type="EMBL" id="CAVLEF010000011">
    <property type="protein sequence ID" value="CAK1549192.1"/>
    <property type="molecule type" value="Genomic_DNA"/>
</dbReference>
<dbReference type="Pfam" id="PF00069">
    <property type="entry name" value="Pkinase"/>
    <property type="match status" value="1"/>
</dbReference>
<evidence type="ECO:0000256" key="1">
    <source>
        <dbReference type="ARBA" id="ARBA00012513"/>
    </source>
</evidence>
<dbReference type="SUPFAM" id="SSF56112">
    <property type="entry name" value="Protein kinase-like (PK-like)"/>
    <property type="match status" value="1"/>
</dbReference>
<feature type="region of interest" description="Disordered" evidence="2">
    <location>
        <begin position="219"/>
        <end position="240"/>
    </location>
</feature>
<dbReference type="InterPro" id="IPR008271">
    <property type="entry name" value="Ser/Thr_kinase_AS"/>
</dbReference>
<organism evidence="4 5">
    <name type="scientific">Leptosia nina</name>
    <dbReference type="NCBI Taxonomy" id="320188"/>
    <lineage>
        <taxon>Eukaryota</taxon>
        <taxon>Metazoa</taxon>
        <taxon>Ecdysozoa</taxon>
        <taxon>Arthropoda</taxon>
        <taxon>Hexapoda</taxon>
        <taxon>Insecta</taxon>
        <taxon>Pterygota</taxon>
        <taxon>Neoptera</taxon>
        <taxon>Endopterygota</taxon>
        <taxon>Lepidoptera</taxon>
        <taxon>Glossata</taxon>
        <taxon>Ditrysia</taxon>
        <taxon>Papilionoidea</taxon>
        <taxon>Pieridae</taxon>
        <taxon>Pierinae</taxon>
        <taxon>Leptosia</taxon>
    </lineage>
</organism>
<reference evidence="4 5" key="1">
    <citation type="submission" date="2023-11" db="EMBL/GenBank/DDBJ databases">
        <authorList>
            <person name="Okamura Y."/>
        </authorList>
    </citation>
    <scope>NUCLEOTIDE SEQUENCE [LARGE SCALE GENOMIC DNA]</scope>
</reference>
<dbReference type="PANTHER" id="PTHR11909">
    <property type="entry name" value="CASEIN KINASE-RELATED"/>
    <property type="match status" value="1"/>
</dbReference>
<dbReference type="GO" id="GO:0004674">
    <property type="term" value="F:protein serine/threonine kinase activity"/>
    <property type="evidence" value="ECO:0007669"/>
    <property type="project" value="UniProtKB-EC"/>
</dbReference>
<dbReference type="Gene3D" id="1.10.510.10">
    <property type="entry name" value="Transferase(Phosphotransferase) domain 1"/>
    <property type="match status" value="2"/>
</dbReference>
<evidence type="ECO:0000259" key="3">
    <source>
        <dbReference type="PROSITE" id="PS50011"/>
    </source>
</evidence>
<feature type="compositionally biased region" description="Basic residues" evidence="2">
    <location>
        <begin position="228"/>
        <end position="240"/>
    </location>
</feature>
<dbReference type="GO" id="GO:0005524">
    <property type="term" value="F:ATP binding"/>
    <property type="evidence" value="ECO:0007669"/>
    <property type="project" value="InterPro"/>
</dbReference>
<gene>
    <name evidence="4" type="ORF">LNINA_LOCUS8513</name>
</gene>
<dbReference type="Gene3D" id="3.30.200.20">
    <property type="entry name" value="Phosphorylase Kinase, domain 1"/>
    <property type="match status" value="1"/>
</dbReference>
<dbReference type="Proteomes" id="UP001497472">
    <property type="component" value="Unassembled WGS sequence"/>
</dbReference>
<dbReference type="EC" id="2.7.11.1" evidence="1"/>